<keyword evidence="2" id="KW-1185">Reference proteome</keyword>
<sequence>MKIKFKKKAFCDQQYFLIVDGEQVGEVFKMEGVRLWQADDYRQCTYYGPTRSFAAEELIRGLNK</sequence>
<dbReference type="Proteomes" id="UP000343370">
    <property type="component" value="Segment"/>
</dbReference>
<reference evidence="1 2" key="1">
    <citation type="submission" date="2019-10" db="EMBL/GenBank/DDBJ databases">
        <authorList>
            <person name="Kazantseva O."/>
            <person name="Piligrimova E."/>
            <person name="Shadrin A."/>
            <person name="Zagorodny V."/>
        </authorList>
    </citation>
    <scope>NUCLEOTIDE SEQUENCE [LARGE SCALE GENOMIC DNA]</scope>
</reference>
<organism evidence="1 2">
    <name type="scientific">Bacillus phage vB_BcM_Sam112</name>
    <dbReference type="NCBI Taxonomy" id="2663324"/>
    <lineage>
        <taxon>Viruses</taxon>
        <taxon>Duplodnaviria</taxon>
        <taxon>Heunggongvirae</taxon>
        <taxon>Uroviricota</taxon>
        <taxon>Caudoviricetes</taxon>
        <taxon>Trautnerviridae</taxon>
        <taxon>Prospektnaukivirus</taxon>
        <taxon>Prospektnaukivirus sam112</taxon>
    </lineage>
</organism>
<dbReference type="EMBL" id="MN604230">
    <property type="protein sequence ID" value="QGF21734.1"/>
    <property type="molecule type" value="Genomic_DNA"/>
</dbReference>
<protein>
    <submittedName>
        <fullName evidence="1">Uncharacterized protein</fullName>
    </submittedName>
</protein>
<name>A0A5Q2F894_9CAUD</name>
<accession>A0A5Q2F894</accession>
<gene>
    <name evidence="1" type="ORF">Sam112_gp32</name>
</gene>
<proteinExistence type="predicted"/>
<evidence type="ECO:0000313" key="2">
    <source>
        <dbReference type="Proteomes" id="UP000343370"/>
    </source>
</evidence>
<evidence type="ECO:0000313" key="1">
    <source>
        <dbReference type="EMBL" id="QGF21734.1"/>
    </source>
</evidence>